<evidence type="ECO:0000313" key="1">
    <source>
        <dbReference type="EMBL" id="EEG94572.1"/>
    </source>
</evidence>
<reference evidence="1 2" key="2">
    <citation type="submission" date="2009-03" db="EMBL/GenBank/DDBJ databases">
        <title>Draft genome sequence of Roseburia inulinivorans (DSM 16841).</title>
        <authorList>
            <person name="Sudarsanam P."/>
            <person name="Ley R."/>
            <person name="Guruge J."/>
            <person name="Turnbaugh P.J."/>
            <person name="Mahowald M."/>
            <person name="Liep D."/>
            <person name="Gordon J."/>
        </authorList>
    </citation>
    <scope>NUCLEOTIDE SEQUENCE [LARGE SCALE GENOMIC DNA]</scope>
    <source>
        <strain evidence="1 2">DSM 16841</strain>
    </source>
</reference>
<evidence type="ECO:0000313" key="2">
    <source>
        <dbReference type="Proteomes" id="UP000003561"/>
    </source>
</evidence>
<dbReference type="Proteomes" id="UP000003561">
    <property type="component" value="Unassembled WGS sequence"/>
</dbReference>
<name>C0FS85_9FIRM</name>
<dbReference type="EMBL" id="ACFY01000060">
    <property type="protein sequence ID" value="EEG94572.1"/>
    <property type="molecule type" value="Genomic_DNA"/>
</dbReference>
<protein>
    <submittedName>
        <fullName evidence="1">Uncharacterized protein</fullName>
    </submittedName>
</protein>
<proteinExistence type="predicted"/>
<reference evidence="1 2" key="1">
    <citation type="submission" date="2009-02" db="EMBL/GenBank/DDBJ databases">
        <authorList>
            <person name="Fulton L."/>
            <person name="Clifton S."/>
            <person name="Fulton B."/>
            <person name="Xu J."/>
            <person name="Minx P."/>
            <person name="Pepin K.H."/>
            <person name="Johnson M."/>
            <person name="Bhonagiri V."/>
            <person name="Nash W.E."/>
            <person name="Mardis E.R."/>
            <person name="Wilson R.K."/>
        </authorList>
    </citation>
    <scope>NUCLEOTIDE SEQUENCE [LARGE SCALE GENOMIC DNA]</scope>
    <source>
        <strain evidence="1 2">DSM 16841</strain>
    </source>
</reference>
<organism evidence="1 2">
    <name type="scientific">Roseburia inulinivorans DSM 16841</name>
    <dbReference type="NCBI Taxonomy" id="622312"/>
    <lineage>
        <taxon>Bacteria</taxon>
        <taxon>Bacillati</taxon>
        <taxon>Bacillota</taxon>
        <taxon>Clostridia</taxon>
        <taxon>Lachnospirales</taxon>
        <taxon>Lachnospiraceae</taxon>
        <taxon>Roseburia</taxon>
    </lineage>
</organism>
<gene>
    <name evidence="1" type="ORF">ROSEINA2194_01602</name>
</gene>
<dbReference type="AlphaFoldDB" id="C0FS85"/>
<accession>C0FS85</accession>
<sequence length="43" mass="5270">MYKLPIQVCNQFLQTSWDKINTDFYVYAQKMHGLQKSVHEWHL</sequence>
<comment type="caution">
    <text evidence="1">The sequence shown here is derived from an EMBL/GenBank/DDBJ whole genome shotgun (WGS) entry which is preliminary data.</text>
</comment>